<dbReference type="AlphaFoldDB" id="A0A9P8D0I8"/>
<keyword evidence="6" id="KW-0067">ATP-binding</keyword>
<keyword evidence="5" id="KW-0347">Helicase</keyword>
<evidence type="ECO:0000256" key="10">
    <source>
        <dbReference type="ARBA" id="ARBA00034617"/>
    </source>
</evidence>
<dbReference type="InterPro" id="IPR027417">
    <property type="entry name" value="P-loop_NTPase"/>
</dbReference>
<dbReference type="SMART" id="SM00956">
    <property type="entry name" value="RQC"/>
    <property type="match status" value="1"/>
</dbReference>
<dbReference type="SMART" id="SM00487">
    <property type="entry name" value="DEXDc"/>
    <property type="match status" value="1"/>
</dbReference>
<dbReference type="EMBL" id="JAIFTL010000201">
    <property type="protein sequence ID" value="KAG9321490.1"/>
    <property type="molecule type" value="Genomic_DNA"/>
</dbReference>
<dbReference type="FunFam" id="3.40.50.300:FF:000340">
    <property type="entry name" value="Bloom syndrome, RecQ helicase"/>
    <property type="match status" value="1"/>
</dbReference>
<feature type="compositionally biased region" description="Low complexity" evidence="13">
    <location>
        <begin position="1127"/>
        <end position="1141"/>
    </location>
</feature>
<organism evidence="16 17">
    <name type="scientific">Mortierella alpina</name>
    <name type="common">Oleaginous fungus</name>
    <name type="synonym">Mortierella renispora</name>
    <dbReference type="NCBI Taxonomy" id="64518"/>
    <lineage>
        <taxon>Eukaryota</taxon>
        <taxon>Fungi</taxon>
        <taxon>Fungi incertae sedis</taxon>
        <taxon>Mucoromycota</taxon>
        <taxon>Mortierellomycotina</taxon>
        <taxon>Mortierellomycetes</taxon>
        <taxon>Mortierellales</taxon>
        <taxon>Mortierellaceae</taxon>
        <taxon>Mortierella</taxon>
    </lineage>
</organism>
<keyword evidence="9" id="KW-0539">Nucleus</keyword>
<dbReference type="PROSITE" id="PS51194">
    <property type="entry name" value="HELICASE_CTER"/>
    <property type="match status" value="1"/>
</dbReference>
<accession>A0A9P8D0I8</accession>
<evidence type="ECO:0000256" key="9">
    <source>
        <dbReference type="ARBA" id="ARBA00023242"/>
    </source>
</evidence>
<dbReference type="InterPro" id="IPR014001">
    <property type="entry name" value="Helicase_ATP-bd"/>
</dbReference>
<feature type="compositionally biased region" description="Basic residues" evidence="13">
    <location>
        <begin position="1057"/>
        <end position="1067"/>
    </location>
</feature>
<feature type="coiled-coil region" evidence="12">
    <location>
        <begin position="286"/>
        <end position="330"/>
    </location>
</feature>
<evidence type="ECO:0000256" key="3">
    <source>
        <dbReference type="ARBA" id="ARBA00022741"/>
    </source>
</evidence>
<evidence type="ECO:0000256" key="13">
    <source>
        <dbReference type="SAM" id="MobiDB-lite"/>
    </source>
</evidence>
<dbReference type="PROSITE" id="PS00690">
    <property type="entry name" value="DEAH_ATP_HELICASE"/>
    <property type="match status" value="1"/>
</dbReference>
<dbReference type="GO" id="GO:0005634">
    <property type="term" value="C:nucleus"/>
    <property type="evidence" value="ECO:0007669"/>
    <property type="project" value="UniProtKB-SubCell"/>
</dbReference>
<feature type="coiled-coil region" evidence="12">
    <location>
        <begin position="835"/>
        <end position="862"/>
    </location>
</feature>
<dbReference type="GO" id="GO:0043138">
    <property type="term" value="F:3'-5' DNA helicase activity"/>
    <property type="evidence" value="ECO:0007669"/>
    <property type="project" value="UniProtKB-EC"/>
</dbReference>
<evidence type="ECO:0000256" key="1">
    <source>
        <dbReference type="ARBA" id="ARBA00004123"/>
    </source>
</evidence>
<dbReference type="CDD" id="cd17920">
    <property type="entry name" value="DEXHc_RecQ"/>
    <property type="match status" value="1"/>
</dbReference>
<keyword evidence="12" id="KW-0175">Coiled coil</keyword>
<dbReference type="Pfam" id="PF00271">
    <property type="entry name" value="Helicase_C"/>
    <property type="match status" value="1"/>
</dbReference>
<evidence type="ECO:0000313" key="17">
    <source>
        <dbReference type="Proteomes" id="UP000717515"/>
    </source>
</evidence>
<feature type="region of interest" description="Disordered" evidence="13">
    <location>
        <begin position="1037"/>
        <end position="1067"/>
    </location>
</feature>
<gene>
    <name evidence="16" type="ORF">KVV02_005887</name>
</gene>
<dbReference type="PANTHER" id="PTHR13710:SF153">
    <property type="entry name" value="RECQ-LIKE DNA HELICASE BLM"/>
    <property type="match status" value="1"/>
</dbReference>
<dbReference type="FunFam" id="3.40.50.300:FF:000296">
    <property type="entry name" value="ATP-dependent DNA helicase RecQ"/>
    <property type="match status" value="1"/>
</dbReference>
<dbReference type="InterPro" id="IPR002464">
    <property type="entry name" value="DNA/RNA_helicase_DEAH_CS"/>
</dbReference>
<feature type="compositionally biased region" description="Polar residues" evidence="13">
    <location>
        <begin position="41"/>
        <end position="50"/>
    </location>
</feature>
<evidence type="ECO:0000256" key="2">
    <source>
        <dbReference type="ARBA" id="ARBA00005446"/>
    </source>
</evidence>
<feature type="compositionally biased region" description="Polar residues" evidence="13">
    <location>
        <begin position="131"/>
        <end position="140"/>
    </location>
</feature>
<dbReference type="Pfam" id="PF09382">
    <property type="entry name" value="RQC"/>
    <property type="match status" value="1"/>
</dbReference>
<dbReference type="InterPro" id="IPR018982">
    <property type="entry name" value="RQC_domain"/>
</dbReference>
<dbReference type="GO" id="GO:0006260">
    <property type="term" value="P:DNA replication"/>
    <property type="evidence" value="ECO:0007669"/>
    <property type="project" value="InterPro"/>
</dbReference>
<feature type="region of interest" description="Disordered" evidence="13">
    <location>
        <begin position="1125"/>
        <end position="1195"/>
    </location>
</feature>
<evidence type="ECO:0000256" key="6">
    <source>
        <dbReference type="ARBA" id="ARBA00022840"/>
    </source>
</evidence>
<feature type="compositionally biased region" description="Acidic residues" evidence="13">
    <location>
        <begin position="1164"/>
        <end position="1182"/>
    </location>
</feature>
<feature type="region of interest" description="Disordered" evidence="13">
    <location>
        <begin position="107"/>
        <end position="229"/>
    </location>
</feature>
<dbReference type="Gene3D" id="1.10.10.10">
    <property type="entry name" value="Winged helix-like DNA-binding domain superfamily/Winged helix DNA-binding domain"/>
    <property type="match status" value="1"/>
</dbReference>
<feature type="region of interest" description="Disordered" evidence="13">
    <location>
        <begin position="451"/>
        <end position="470"/>
    </location>
</feature>
<dbReference type="GO" id="GO:0005694">
    <property type="term" value="C:chromosome"/>
    <property type="evidence" value="ECO:0007669"/>
    <property type="project" value="TreeGrafter"/>
</dbReference>
<feature type="compositionally biased region" description="Low complexity" evidence="13">
    <location>
        <begin position="454"/>
        <end position="465"/>
    </location>
</feature>
<dbReference type="GO" id="GO:0009378">
    <property type="term" value="F:four-way junction helicase activity"/>
    <property type="evidence" value="ECO:0007669"/>
    <property type="project" value="TreeGrafter"/>
</dbReference>
<keyword evidence="8" id="KW-0413">Isomerase</keyword>
<protein>
    <recommendedName>
        <fullName evidence="11">DNA 3'-5' helicase</fullName>
        <ecNumber evidence="11">5.6.2.4</ecNumber>
    </recommendedName>
</protein>
<dbReference type="GO" id="GO:0000724">
    <property type="term" value="P:double-strand break repair via homologous recombination"/>
    <property type="evidence" value="ECO:0007669"/>
    <property type="project" value="TreeGrafter"/>
</dbReference>
<dbReference type="InterPro" id="IPR036388">
    <property type="entry name" value="WH-like_DNA-bd_sf"/>
</dbReference>
<keyword evidence="4" id="KW-0378">Hydrolase</keyword>
<comment type="similarity">
    <text evidence="2">Belongs to the helicase family. RecQ subfamily.</text>
</comment>
<feature type="domain" description="Helicase C-terminal" evidence="15">
    <location>
        <begin position="707"/>
        <end position="856"/>
    </location>
</feature>
<dbReference type="GO" id="GO:0016787">
    <property type="term" value="F:hydrolase activity"/>
    <property type="evidence" value="ECO:0007669"/>
    <property type="project" value="UniProtKB-KW"/>
</dbReference>
<dbReference type="NCBIfam" id="TIGR00614">
    <property type="entry name" value="recQ_fam"/>
    <property type="match status" value="1"/>
</dbReference>
<evidence type="ECO:0000256" key="12">
    <source>
        <dbReference type="SAM" id="Coils"/>
    </source>
</evidence>
<feature type="region of interest" description="Disordered" evidence="13">
    <location>
        <begin position="243"/>
        <end position="283"/>
    </location>
</feature>
<feature type="domain" description="Helicase ATP-binding" evidence="14">
    <location>
        <begin position="499"/>
        <end position="681"/>
    </location>
</feature>
<dbReference type="EC" id="5.6.2.4" evidence="11"/>
<dbReference type="SMART" id="SM00490">
    <property type="entry name" value="HELICc"/>
    <property type="match status" value="1"/>
</dbReference>
<dbReference type="PANTHER" id="PTHR13710">
    <property type="entry name" value="DNA HELICASE RECQ FAMILY MEMBER"/>
    <property type="match status" value="1"/>
</dbReference>
<keyword evidence="3" id="KW-0547">Nucleotide-binding</keyword>
<evidence type="ECO:0000259" key="14">
    <source>
        <dbReference type="PROSITE" id="PS51192"/>
    </source>
</evidence>
<feature type="compositionally biased region" description="Low complexity" evidence="13">
    <location>
        <begin position="141"/>
        <end position="173"/>
    </location>
</feature>
<evidence type="ECO:0000256" key="7">
    <source>
        <dbReference type="ARBA" id="ARBA00023125"/>
    </source>
</evidence>
<dbReference type="InterPro" id="IPR011545">
    <property type="entry name" value="DEAD/DEAH_box_helicase_dom"/>
</dbReference>
<dbReference type="InterPro" id="IPR032284">
    <property type="entry name" value="RecQ_Zn-bd"/>
</dbReference>
<dbReference type="GO" id="GO:0000729">
    <property type="term" value="P:DNA double-strand break processing"/>
    <property type="evidence" value="ECO:0007669"/>
    <property type="project" value="UniProtKB-ARBA"/>
</dbReference>
<dbReference type="InterPro" id="IPR004589">
    <property type="entry name" value="DNA_helicase_ATP-dep_RecQ"/>
</dbReference>
<dbReference type="Pfam" id="PF00270">
    <property type="entry name" value="DEAD"/>
    <property type="match status" value="1"/>
</dbReference>
<dbReference type="SUPFAM" id="SSF46785">
    <property type="entry name" value="Winged helix' DNA-binding domain"/>
    <property type="match status" value="1"/>
</dbReference>
<dbReference type="SUPFAM" id="SSF52540">
    <property type="entry name" value="P-loop containing nucleoside triphosphate hydrolases"/>
    <property type="match status" value="2"/>
</dbReference>
<evidence type="ECO:0000259" key="15">
    <source>
        <dbReference type="PROSITE" id="PS51194"/>
    </source>
</evidence>
<dbReference type="GO" id="GO:0005737">
    <property type="term" value="C:cytoplasm"/>
    <property type="evidence" value="ECO:0007669"/>
    <property type="project" value="TreeGrafter"/>
</dbReference>
<reference evidence="16" key="1">
    <citation type="submission" date="2021-07" db="EMBL/GenBank/DDBJ databases">
        <title>Draft genome of Mortierella alpina, strain LL118, isolated from an aspen leaf litter sample.</title>
        <authorList>
            <person name="Yang S."/>
            <person name="Vinatzer B.A."/>
        </authorList>
    </citation>
    <scope>NUCLEOTIDE SEQUENCE</scope>
    <source>
        <strain evidence="16">LL118</strain>
    </source>
</reference>
<dbReference type="GO" id="GO:0005524">
    <property type="term" value="F:ATP binding"/>
    <property type="evidence" value="ECO:0007669"/>
    <property type="project" value="UniProtKB-KW"/>
</dbReference>
<comment type="subcellular location">
    <subcellularLocation>
        <location evidence="1">Nucleus</location>
    </subcellularLocation>
</comment>
<evidence type="ECO:0000256" key="11">
    <source>
        <dbReference type="ARBA" id="ARBA00034808"/>
    </source>
</evidence>
<dbReference type="GO" id="GO:0031573">
    <property type="term" value="P:mitotic intra-S DNA damage checkpoint signaling"/>
    <property type="evidence" value="ECO:0007669"/>
    <property type="project" value="UniProtKB-ARBA"/>
</dbReference>
<dbReference type="Proteomes" id="UP000717515">
    <property type="component" value="Unassembled WGS sequence"/>
</dbReference>
<comment type="catalytic activity">
    <reaction evidence="10">
        <text>Couples ATP hydrolysis with the unwinding of duplex DNA by translocating in the 3'-5' direction.</text>
        <dbReference type="EC" id="5.6.2.4"/>
    </reaction>
</comment>
<keyword evidence="7" id="KW-0238">DNA-binding</keyword>
<dbReference type="Gene3D" id="3.40.50.300">
    <property type="entry name" value="P-loop containing nucleotide triphosphate hydrolases"/>
    <property type="match status" value="2"/>
</dbReference>
<comment type="caution">
    <text evidence="16">The sequence shown here is derived from an EMBL/GenBank/DDBJ whole genome shotgun (WGS) entry which is preliminary data.</text>
</comment>
<dbReference type="PROSITE" id="PS51192">
    <property type="entry name" value="HELICASE_ATP_BIND_1"/>
    <property type="match status" value="1"/>
</dbReference>
<name>A0A9P8D0I8_MORAP</name>
<dbReference type="GO" id="GO:0003677">
    <property type="term" value="F:DNA binding"/>
    <property type="evidence" value="ECO:0007669"/>
    <property type="project" value="UniProtKB-KW"/>
</dbReference>
<proteinExistence type="inferred from homology"/>
<evidence type="ECO:0000313" key="16">
    <source>
        <dbReference type="EMBL" id="KAG9321490.1"/>
    </source>
</evidence>
<evidence type="ECO:0000256" key="8">
    <source>
        <dbReference type="ARBA" id="ARBA00023235"/>
    </source>
</evidence>
<dbReference type="InterPro" id="IPR036390">
    <property type="entry name" value="WH_DNA-bd_sf"/>
</dbReference>
<evidence type="ECO:0000256" key="5">
    <source>
        <dbReference type="ARBA" id="ARBA00022806"/>
    </source>
</evidence>
<sequence>MSSRPRPPKNNLEEMKRSVAAKFPMLTSLPGAVGGVRGNKENQPPGNKSSMELVAMEAPTKYEFGLRSSNAIYTPTVGTNAAPPPLQRQVSNFVATNRDVALASRPTVTAWGGPSRPSMQESVASAPPVRDSNTTFKTFASSSSTNNNNIGSNGSSLGGASSSEGFSSGSRSSMIKAGGSSSAVASPKLTGLTSLRTPRLPCSSDTLKPASDHAPNLTRQPSAFDDDNDFEDEYAILRDLEAEESSMKSSEPKSLKSSSIPPKRVEQLRTVQPLAPASDPDDDASLEELEIMLQTAMDEKRRLGDEIMELQDLDQNVDHLKKEWKSMRDRIVYLQSKLSAERAANTSSMFDNYRDTGDPVSVRSNMPSAATATATTTTTANNTFTAATNVSSTSLFSKSGSGFHAYEHSTSAYSSSSNMGHGSGFSNRETTSYTATSSLVPAVGALRRPLAGLSSTSNSRSQSPSTMDRNSYPWSGRIMAALRDIFGLQEFRTNQLAAINATLSGKDVFVLMPTGGGKSLCYQLPATVGNGSGSNPTGVTIVISPLLSLIQDQAMHLINKGVPTVILHGNLDAKMRRFVFDQLDGDTIMTKLVYLTPEMLSKSGQAQSALKKLHSRGLLARFVIDEAHCLSQWGHDFRPDYKLLSQLKITYSGVPLMALTATANSKVQQDVLTNLGMQNCLVLKQSFNRRNLYYEIRPKSFASIYSDIHAFITATYPGASGIIYCTSKRACEDMADKLRNEFRLSAQHYHAGLDKSDRIAIQKSWQEGGTRIIVATVAFGMGIDKANVRYVIHHSLPQSLEGYYQETGRAGRDGNNAHCVLYYNYRDKATIDFMIQKGEGNREQKQRQRDNLKQMIMYCENKMDCRRAQVLSYFGEHFSPLDCANTCDNCRRGGSYQSKDVSTEAKAIVGFVRKLVYDEDLSTPMNLINYAPRRRVDRYTLLYFVDLFRGAKLRRIMDSRHDELEGFGIGKNWNRSDAERLTRLLVSKKVLDEQTMASGQGFCNYVYLDREACGVVNGTFRIEMEFAAGPTTMTTVTSTATSKKRAKGDDGGASARPKSKAKTVKSRKNVKTKNVDLDDDMFGDVDDEDLMLFQDTAYHAPIEDDEVYILNEDDIADFREGLGQFATNNSSSTGGTKSRNNTRGKGVSGLSAAPTGAREQGGGSEDEQDEYYDAYDFYDSDEHEPPQASRNRTKF</sequence>
<feature type="region of interest" description="Disordered" evidence="13">
    <location>
        <begin position="29"/>
        <end position="50"/>
    </location>
</feature>
<evidence type="ECO:0000256" key="4">
    <source>
        <dbReference type="ARBA" id="ARBA00022801"/>
    </source>
</evidence>
<dbReference type="InterPro" id="IPR001650">
    <property type="entry name" value="Helicase_C-like"/>
</dbReference>
<dbReference type="Pfam" id="PF16124">
    <property type="entry name" value="RecQ_Zn_bind"/>
    <property type="match status" value="1"/>
</dbReference>
<dbReference type="CDD" id="cd18794">
    <property type="entry name" value="SF2_C_RecQ"/>
    <property type="match status" value="1"/>
</dbReference>